<protein>
    <submittedName>
        <fullName evidence="2">Type 1 fimbrial protein</fullName>
    </submittedName>
</protein>
<organism evidence="2 3">
    <name type="scientific">Providencia rettgeri</name>
    <dbReference type="NCBI Taxonomy" id="587"/>
    <lineage>
        <taxon>Bacteria</taxon>
        <taxon>Pseudomonadati</taxon>
        <taxon>Pseudomonadota</taxon>
        <taxon>Gammaproteobacteria</taxon>
        <taxon>Enterobacterales</taxon>
        <taxon>Morganellaceae</taxon>
        <taxon>Providencia</taxon>
    </lineage>
</organism>
<dbReference type="Proteomes" id="UP001155882">
    <property type="component" value="Unassembled WGS sequence"/>
</dbReference>
<dbReference type="Gene3D" id="2.60.40.1090">
    <property type="entry name" value="Fimbrial-type adhesion domain"/>
    <property type="match status" value="1"/>
</dbReference>
<evidence type="ECO:0000259" key="1">
    <source>
        <dbReference type="Pfam" id="PF00419"/>
    </source>
</evidence>
<dbReference type="EMBL" id="JAHWLI010000039">
    <property type="protein sequence ID" value="MBW3117377.1"/>
    <property type="molecule type" value="Genomic_DNA"/>
</dbReference>
<name>A0AAE3CWP7_PRORE</name>
<dbReference type="SUPFAM" id="SSF49401">
    <property type="entry name" value="Bacterial adhesins"/>
    <property type="match status" value="1"/>
</dbReference>
<dbReference type="InterPro" id="IPR036937">
    <property type="entry name" value="Adhesion_dom_fimbrial_sf"/>
</dbReference>
<gene>
    <name evidence="2" type="ORF">KYI77_13040</name>
</gene>
<dbReference type="PANTHER" id="PTHR33420">
    <property type="entry name" value="FIMBRIAL SUBUNIT ELFA-RELATED"/>
    <property type="match status" value="1"/>
</dbReference>
<sequence length="171" mass="18706">MSKAILLLSLVVPIFGWSKESLDVEFSGILVNKTCQLAADSINKRVKIENIRLKSINDNIPSDITPFFITIEKCSQADLNKMIKITWKSPKQVTVEGGNYLGTDGSSGVLLGVVDKQGALVTWDKSIEVTSVTVTDGSQQLEFGVFVRKNPLNEAKKGVFSSSATFSLEYE</sequence>
<proteinExistence type="predicted"/>
<evidence type="ECO:0000313" key="3">
    <source>
        <dbReference type="Proteomes" id="UP001155882"/>
    </source>
</evidence>
<reference evidence="2" key="1">
    <citation type="submission" date="2021-07" db="EMBL/GenBank/DDBJ databases">
        <authorList>
            <person name="Stanton E."/>
        </authorList>
    </citation>
    <scope>NUCLEOTIDE SEQUENCE</scope>
    <source>
        <strain evidence="2">2021EL-01139</strain>
    </source>
</reference>
<dbReference type="InterPro" id="IPR000259">
    <property type="entry name" value="Adhesion_dom_fimbrial"/>
</dbReference>
<dbReference type="RefSeq" id="WP_165880070.1">
    <property type="nucleotide sequence ID" value="NZ_JAAOIA010000017.1"/>
</dbReference>
<comment type="caution">
    <text evidence="2">The sequence shown here is derived from an EMBL/GenBank/DDBJ whole genome shotgun (WGS) entry which is preliminary data.</text>
</comment>
<dbReference type="GO" id="GO:0009289">
    <property type="term" value="C:pilus"/>
    <property type="evidence" value="ECO:0007669"/>
    <property type="project" value="InterPro"/>
</dbReference>
<dbReference type="Pfam" id="PF00419">
    <property type="entry name" value="Fimbrial"/>
    <property type="match status" value="1"/>
</dbReference>
<dbReference type="InterPro" id="IPR050263">
    <property type="entry name" value="Bact_Fimbrial_Adh_Pro"/>
</dbReference>
<accession>A0AAE3CWP7</accession>
<feature type="domain" description="Fimbrial-type adhesion" evidence="1">
    <location>
        <begin position="25"/>
        <end position="170"/>
    </location>
</feature>
<dbReference type="InterPro" id="IPR008966">
    <property type="entry name" value="Adhesion_dom_sf"/>
</dbReference>
<dbReference type="PANTHER" id="PTHR33420:SF9">
    <property type="entry name" value="MINOR FIMBRIAL SUBUNIT"/>
    <property type="match status" value="1"/>
</dbReference>
<dbReference type="GO" id="GO:0043709">
    <property type="term" value="P:cell adhesion involved in single-species biofilm formation"/>
    <property type="evidence" value="ECO:0007669"/>
    <property type="project" value="TreeGrafter"/>
</dbReference>
<dbReference type="AlphaFoldDB" id="A0AAE3CWP7"/>
<evidence type="ECO:0000313" key="2">
    <source>
        <dbReference type="EMBL" id="MBW3117377.1"/>
    </source>
</evidence>